<comment type="caution">
    <text evidence="2">The sequence shown here is derived from an EMBL/GenBank/DDBJ whole genome shotgun (WGS) entry which is preliminary data.</text>
</comment>
<dbReference type="AlphaFoldDB" id="A0A392S3S6"/>
<proteinExistence type="predicted"/>
<evidence type="ECO:0000313" key="3">
    <source>
        <dbReference type="Proteomes" id="UP000265520"/>
    </source>
</evidence>
<evidence type="ECO:0000256" key="1">
    <source>
        <dbReference type="SAM" id="MobiDB-lite"/>
    </source>
</evidence>
<organism evidence="2 3">
    <name type="scientific">Trifolium medium</name>
    <dbReference type="NCBI Taxonomy" id="97028"/>
    <lineage>
        <taxon>Eukaryota</taxon>
        <taxon>Viridiplantae</taxon>
        <taxon>Streptophyta</taxon>
        <taxon>Embryophyta</taxon>
        <taxon>Tracheophyta</taxon>
        <taxon>Spermatophyta</taxon>
        <taxon>Magnoliopsida</taxon>
        <taxon>eudicotyledons</taxon>
        <taxon>Gunneridae</taxon>
        <taxon>Pentapetalae</taxon>
        <taxon>rosids</taxon>
        <taxon>fabids</taxon>
        <taxon>Fabales</taxon>
        <taxon>Fabaceae</taxon>
        <taxon>Papilionoideae</taxon>
        <taxon>50 kb inversion clade</taxon>
        <taxon>NPAAA clade</taxon>
        <taxon>Hologalegina</taxon>
        <taxon>IRL clade</taxon>
        <taxon>Trifolieae</taxon>
        <taxon>Trifolium</taxon>
    </lineage>
</organism>
<keyword evidence="3" id="KW-1185">Reference proteome</keyword>
<protein>
    <submittedName>
        <fullName evidence="2">Uncharacterized protein</fullName>
    </submittedName>
</protein>
<accession>A0A392S3S6</accession>
<name>A0A392S3S6_9FABA</name>
<feature type="region of interest" description="Disordered" evidence="1">
    <location>
        <begin position="25"/>
        <end position="56"/>
    </location>
</feature>
<sequence length="56" mass="6246">MFQFNARPGMMIHQVKRTDHAESGIMQHPTLCPSPHLSHPAVVGDVPHNPDSKHPE</sequence>
<feature type="non-terminal residue" evidence="2">
    <location>
        <position position="56"/>
    </location>
</feature>
<dbReference type="EMBL" id="LXQA010305919">
    <property type="protein sequence ID" value="MCI42545.1"/>
    <property type="molecule type" value="Genomic_DNA"/>
</dbReference>
<evidence type="ECO:0000313" key="2">
    <source>
        <dbReference type="EMBL" id="MCI42545.1"/>
    </source>
</evidence>
<reference evidence="2 3" key="1">
    <citation type="journal article" date="2018" name="Front. Plant Sci.">
        <title>Red Clover (Trifolium pratense) and Zigzag Clover (T. medium) - A Picture of Genomic Similarities and Differences.</title>
        <authorList>
            <person name="Dluhosova J."/>
            <person name="Istvanek J."/>
            <person name="Nedelnik J."/>
            <person name="Repkova J."/>
        </authorList>
    </citation>
    <scope>NUCLEOTIDE SEQUENCE [LARGE SCALE GENOMIC DNA]</scope>
    <source>
        <strain evidence="3">cv. 10/8</strain>
        <tissue evidence="2">Leaf</tissue>
    </source>
</reference>
<dbReference type="Proteomes" id="UP000265520">
    <property type="component" value="Unassembled WGS sequence"/>
</dbReference>